<dbReference type="Proteomes" id="UP000546126">
    <property type="component" value="Unassembled WGS sequence"/>
</dbReference>
<sequence>MTASKRRGPRQAEAERNDRALLLAARQVLADDGAHASVAAIAAAAGVGIGSLYRRYRTKEELFQRLAELSLDNWNQAAERGLAEDDPWEGLASFIVTCAEFGQGSLAPIAGTIKVTEEMRAKSARSDELLAALVARAHQAGVLRPDVTAVDISLLIEQLGRSPALEQLRKQGRADLLEAAADAYKRVLTIAVDGLRTCHPRPLPGDPPTDRLFTERWAHEGDRSRHDEEPPARVRGRRGGAGAVGAVGAVPAGPDDQADREGS</sequence>
<dbReference type="InterPro" id="IPR009057">
    <property type="entry name" value="Homeodomain-like_sf"/>
</dbReference>
<feature type="region of interest" description="Disordered" evidence="5">
    <location>
        <begin position="198"/>
        <end position="263"/>
    </location>
</feature>
<proteinExistence type="predicted"/>
<evidence type="ECO:0000256" key="5">
    <source>
        <dbReference type="SAM" id="MobiDB-lite"/>
    </source>
</evidence>
<evidence type="ECO:0000313" key="8">
    <source>
        <dbReference type="Proteomes" id="UP000546126"/>
    </source>
</evidence>
<feature type="compositionally biased region" description="Basic and acidic residues" evidence="5">
    <location>
        <begin position="208"/>
        <end position="232"/>
    </location>
</feature>
<dbReference type="Gene3D" id="1.10.357.10">
    <property type="entry name" value="Tetracycline Repressor, domain 2"/>
    <property type="match status" value="1"/>
</dbReference>
<reference evidence="7 8" key="1">
    <citation type="submission" date="2020-06" db="EMBL/GenBank/DDBJ databases">
        <authorList>
            <person name="Chanama M."/>
        </authorList>
    </citation>
    <scope>NUCLEOTIDE SEQUENCE [LARGE SCALE GENOMIC DNA]</scope>
    <source>
        <strain evidence="7 8">TBRC6557</strain>
    </source>
</reference>
<dbReference type="Pfam" id="PF21597">
    <property type="entry name" value="TetR_C_43"/>
    <property type="match status" value="1"/>
</dbReference>
<dbReference type="PRINTS" id="PR00455">
    <property type="entry name" value="HTHTETR"/>
</dbReference>
<gene>
    <name evidence="7" type="ORF">HT134_16935</name>
</gene>
<feature type="domain" description="HTH tetR-type" evidence="6">
    <location>
        <begin position="15"/>
        <end position="74"/>
    </location>
</feature>
<evidence type="ECO:0000256" key="3">
    <source>
        <dbReference type="ARBA" id="ARBA00023163"/>
    </source>
</evidence>
<evidence type="ECO:0000256" key="4">
    <source>
        <dbReference type="PROSITE-ProRule" id="PRU00335"/>
    </source>
</evidence>
<name>A0A7Y6IPQ5_9ACTN</name>
<keyword evidence="8" id="KW-1185">Reference proteome</keyword>
<keyword evidence="2 4" id="KW-0238">DNA-binding</keyword>
<evidence type="ECO:0000256" key="2">
    <source>
        <dbReference type="ARBA" id="ARBA00023125"/>
    </source>
</evidence>
<accession>A0A7Y6IPQ5</accession>
<keyword evidence="1" id="KW-0805">Transcription regulation</keyword>
<dbReference type="PANTHER" id="PTHR30055:SF234">
    <property type="entry name" value="HTH-TYPE TRANSCRIPTIONAL REGULATOR BETI"/>
    <property type="match status" value="1"/>
</dbReference>
<dbReference type="PANTHER" id="PTHR30055">
    <property type="entry name" value="HTH-TYPE TRANSCRIPTIONAL REGULATOR RUTR"/>
    <property type="match status" value="1"/>
</dbReference>
<keyword evidence="3" id="KW-0804">Transcription</keyword>
<evidence type="ECO:0000259" key="6">
    <source>
        <dbReference type="PROSITE" id="PS50977"/>
    </source>
</evidence>
<dbReference type="GO" id="GO:0000976">
    <property type="term" value="F:transcription cis-regulatory region binding"/>
    <property type="evidence" value="ECO:0007669"/>
    <property type="project" value="TreeGrafter"/>
</dbReference>
<evidence type="ECO:0000313" key="7">
    <source>
        <dbReference type="EMBL" id="NUW41811.1"/>
    </source>
</evidence>
<dbReference type="InterPro" id="IPR001647">
    <property type="entry name" value="HTH_TetR"/>
</dbReference>
<dbReference type="GO" id="GO:0003700">
    <property type="term" value="F:DNA-binding transcription factor activity"/>
    <property type="evidence" value="ECO:0007669"/>
    <property type="project" value="TreeGrafter"/>
</dbReference>
<dbReference type="PROSITE" id="PS50977">
    <property type="entry name" value="HTH_TETR_2"/>
    <property type="match status" value="1"/>
</dbReference>
<comment type="caution">
    <text evidence="7">The sequence shown here is derived from an EMBL/GenBank/DDBJ whole genome shotgun (WGS) entry which is preliminary data.</text>
</comment>
<dbReference type="InterPro" id="IPR036271">
    <property type="entry name" value="Tet_transcr_reg_TetR-rel_C_sf"/>
</dbReference>
<feature type="DNA-binding region" description="H-T-H motif" evidence="4">
    <location>
        <begin position="37"/>
        <end position="56"/>
    </location>
</feature>
<dbReference type="EMBL" id="JABWGO010000003">
    <property type="protein sequence ID" value="NUW41811.1"/>
    <property type="molecule type" value="Genomic_DNA"/>
</dbReference>
<protein>
    <submittedName>
        <fullName evidence="7">TetR family transcriptional regulator</fullName>
    </submittedName>
</protein>
<evidence type="ECO:0000256" key="1">
    <source>
        <dbReference type="ARBA" id="ARBA00023015"/>
    </source>
</evidence>
<dbReference type="InterPro" id="IPR049445">
    <property type="entry name" value="TetR_SbtR-like_C"/>
</dbReference>
<dbReference type="AlphaFoldDB" id="A0A7Y6IPQ5"/>
<dbReference type="SUPFAM" id="SSF48498">
    <property type="entry name" value="Tetracyclin repressor-like, C-terminal domain"/>
    <property type="match status" value="1"/>
</dbReference>
<dbReference type="InterPro" id="IPR050109">
    <property type="entry name" value="HTH-type_TetR-like_transc_reg"/>
</dbReference>
<organism evidence="7 8">
    <name type="scientific">Nonomuraea rhodomycinica</name>
    <dbReference type="NCBI Taxonomy" id="1712872"/>
    <lineage>
        <taxon>Bacteria</taxon>
        <taxon>Bacillati</taxon>
        <taxon>Actinomycetota</taxon>
        <taxon>Actinomycetes</taxon>
        <taxon>Streptosporangiales</taxon>
        <taxon>Streptosporangiaceae</taxon>
        <taxon>Nonomuraea</taxon>
    </lineage>
</organism>
<dbReference type="SUPFAM" id="SSF46689">
    <property type="entry name" value="Homeodomain-like"/>
    <property type="match status" value="1"/>
</dbReference>
<dbReference type="RefSeq" id="WP_175601342.1">
    <property type="nucleotide sequence ID" value="NZ_JABWGO010000003.1"/>
</dbReference>
<dbReference type="Pfam" id="PF00440">
    <property type="entry name" value="TetR_N"/>
    <property type="match status" value="1"/>
</dbReference>